<reference evidence="2 3" key="1">
    <citation type="submission" date="2015-02" db="EMBL/GenBank/DDBJ databases">
        <title>Draft genome of a novel marine cyanobacterium (Chroococcales) isolated from South Atlantic Ocean.</title>
        <authorList>
            <person name="Rigonato J."/>
            <person name="Alvarenga D.O."/>
            <person name="Branco L.H."/>
            <person name="Varani A.M."/>
            <person name="Brandini F.P."/>
            <person name="Fiore M.F."/>
        </authorList>
    </citation>
    <scope>NUCLEOTIDE SEQUENCE [LARGE SCALE GENOMIC DNA]</scope>
    <source>
        <strain evidence="2 3">CENA595</strain>
    </source>
</reference>
<comment type="caution">
    <text evidence="2">The sequence shown here is derived from an EMBL/GenBank/DDBJ whole genome shotgun (WGS) entry which is preliminary data.</text>
</comment>
<gene>
    <name evidence="2" type="ORF">UH38_22310</name>
</gene>
<dbReference type="OrthoDB" id="422905at2"/>
<keyword evidence="1" id="KW-1133">Transmembrane helix</keyword>
<evidence type="ECO:0000313" key="2">
    <source>
        <dbReference type="EMBL" id="KJH69741.1"/>
    </source>
</evidence>
<dbReference type="EMBL" id="JYON01000035">
    <property type="protein sequence ID" value="KJH69741.1"/>
    <property type="molecule type" value="Genomic_DNA"/>
</dbReference>
<sequence>MSSFNFSSPLLRDKQTALDVQDLQGILNIKWKIWNKTLFSGSYTRIDQVFIIWGLLAAIIFTTAQFLSISWTTQAICWSTLSLIATAIMVVFTWFWVSVERLRWVVGCWVLLVLIGITMTDLGIFLGWGEVLMRLCPLWLGLSAIGYFYTGLGLKSRTLVLNSLVHLGAIALLPYISSWQFLATGIVMGFSLLILAQLQWDMRSPIEYKLLTLEQREFNRQQQQLRSV</sequence>
<name>A0A0D8ZRC6_9CYAN</name>
<feature type="transmembrane region" description="Helical" evidence="1">
    <location>
        <begin position="132"/>
        <end position="152"/>
    </location>
</feature>
<keyword evidence="3" id="KW-1185">Reference proteome</keyword>
<dbReference type="PATRIC" id="fig|1618023.3.peg.2977"/>
<protein>
    <submittedName>
        <fullName evidence="2">Uncharacterized protein</fullName>
    </submittedName>
</protein>
<dbReference type="AlphaFoldDB" id="A0A0D8ZRC6"/>
<feature type="transmembrane region" description="Helical" evidence="1">
    <location>
        <begin position="159"/>
        <end position="176"/>
    </location>
</feature>
<accession>A0A0D8ZRC6</accession>
<dbReference type="STRING" id="1618023.UH38_22310"/>
<keyword evidence="1" id="KW-0472">Membrane</keyword>
<keyword evidence="1" id="KW-0812">Transmembrane</keyword>
<dbReference type="Proteomes" id="UP000032452">
    <property type="component" value="Unassembled WGS sequence"/>
</dbReference>
<dbReference type="RefSeq" id="WP_045056909.1">
    <property type="nucleotide sequence ID" value="NZ_CAWMDP010000034.1"/>
</dbReference>
<evidence type="ECO:0000313" key="3">
    <source>
        <dbReference type="Proteomes" id="UP000032452"/>
    </source>
</evidence>
<evidence type="ECO:0000256" key="1">
    <source>
        <dbReference type="SAM" id="Phobius"/>
    </source>
</evidence>
<feature type="transmembrane region" description="Helical" evidence="1">
    <location>
        <begin position="75"/>
        <end position="97"/>
    </location>
</feature>
<feature type="transmembrane region" description="Helical" evidence="1">
    <location>
        <begin position="49"/>
        <end position="69"/>
    </location>
</feature>
<proteinExistence type="predicted"/>
<feature type="transmembrane region" description="Helical" evidence="1">
    <location>
        <begin position="104"/>
        <end position="126"/>
    </location>
</feature>
<organism evidence="2 3">
    <name type="scientific">Aliterella atlantica CENA595</name>
    <dbReference type="NCBI Taxonomy" id="1618023"/>
    <lineage>
        <taxon>Bacteria</taxon>
        <taxon>Bacillati</taxon>
        <taxon>Cyanobacteriota</taxon>
        <taxon>Cyanophyceae</taxon>
        <taxon>Chroococcidiopsidales</taxon>
        <taxon>Aliterellaceae</taxon>
        <taxon>Aliterella</taxon>
    </lineage>
</organism>